<evidence type="ECO:0000259" key="1">
    <source>
        <dbReference type="Pfam" id="PF07883"/>
    </source>
</evidence>
<name>A0ABT7AL18_9HYPH</name>
<evidence type="ECO:0000313" key="3">
    <source>
        <dbReference type="Proteomes" id="UP001321492"/>
    </source>
</evidence>
<keyword evidence="3" id="KW-1185">Reference proteome</keyword>
<proteinExistence type="predicted"/>
<dbReference type="InterPro" id="IPR011051">
    <property type="entry name" value="RmlC_Cupin_sf"/>
</dbReference>
<organism evidence="2 3">
    <name type="scientific">Chelatococcus albus</name>
    <dbReference type="NCBI Taxonomy" id="3047466"/>
    <lineage>
        <taxon>Bacteria</taxon>
        <taxon>Pseudomonadati</taxon>
        <taxon>Pseudomonadota</taxon>
        <taxon>Alphaproteobacteria</taxon>
        <taxon>Hyphomicrobiales</taxon>
        <taxon>Chelatococcaceae</taxon>
        <taxon>Chelatococcus</taxon>
    </lineage>
</organism>
<dbReference type="InterPro" id="IPR013096">
    <property type="entry name" value="Cupin_2"/>
</dbReference>
<evidence type="ECO:0000313" key="2">
    <source>
        <dbReference type="EMBL" id="MDJ1159296.1"/>
    </source>
</evidence>
<dbReference type="InterPro" id="IPR014710">
    <property type="entry name" value="RmlC-like_jellyroll"/>
</dbReference>
<reference evidence="2 3" key="1">
    <citation type="submission" date="2023-05" db="EMBL/GenBank/DDBJ databases">
        <title>Chelatococcus sp. nov., a moderately thermophilic bacterium isolated from hot spring microbial mat.</title>
        <authorList>
            <person name="Hu C.-J."/>
            <person name="Li W.-J."/>
        </authorList>
    </citation>
    <scope>NUCLEOTIDE SEQUENCE [LARGE SCALE GENOMIC DNA]</scope>
    <source>
        <strain evidence="2 3">SYSU G07232</strain>
    </source>
</reference>
<dbReference type="Gene3D" id="2.60.120.10">
    <property type="entry name" value="Jelly Rolls"/>
    <property type="match status" value="1"/>
</dbReference>
<dbReference type="RefSeq" id="WP_283741294.1">
    <property type="nucleotide sequence ID" value="NZ_JASJEV010000008.1"/>
</dbReference>
<dbReference type="EMBL" id="JASJEV010000008">
    <property type="protein sequence ID" value="MDJ1159296.1"/>
    <property type="molecule type" value="Genomic_DNA"/>
</dbReference>
<sequence length="122" mass="13120">MTWLQSVAAAEAALSASGKTLAGVLRHGTMSVELHAPGGHAPQQPHSQDELYVVVSGRGTFFKGGERRPFGPGEVIFAEAGIEYRFETFSDDFKTWVIFGGPTAARPPGLTLRPGCRRRPLP</sequence>
<dbReference type="SUPFAM" id="SSF51182">
    <property type="entry name" value="RmlC-like cupins"/>
    <property type="match status" value="1"/>
</dbReference>
<gene>
    <name evidence="2" type="ORF">QNA08_13730</name>
</gene>
<comment type="caution">
    <text evidence="2">The sequence shown here is derived from an EMBL/GenBank/DDBJ whole genome shotgun (WGS) entry which is preliminary data.</text>
</comment>
<feature type="domain" description="Cupin type-2" evidence="1">
    <location>
        <begin position="36"/>
        <end position="90"/>
    </location>
</feature>
<accession>A0ABT7AL18</accession>
<dbReference type="Pfam" id="PF07883">
    <property type="entry name" value="Cupin_2"/>
    <property type="match status" value="1"/>
</dbReference>
<dbReference type="Proteomes" id="UP001321492">
    <property type="component" value="Unassembled WGS sequence"/>
</dbReference>
<protein>
    <submittedName>
        <fullName evidence="2">Cupin domain-containing protein</fullName>
    </submittedName>
</protein>